<evidence type="ECO:0008006" key="3">
    <source>
        <dbReference type="Google" id="ProtNLM"/>
    </source>
</evidence>
<keyword evidence="2" id="KW-1185">Reference proteome</keyword>
<dbReference type="EMBL" id="JACDQQ010001864">
    <property type="protein sequence ID" value="MBA0087172.1"/>
    <property type="molecule type" value="Genomic_DNA"/>
</dbReference>
<dbReference type="AlphaFoldDB" id="A0A7V8NTH0"/>
<gene>
    <name evidence="1" type="ORF">HRJ53_19485</name>
</gene>
<comment type="caution">
    <text evidence="1">The sequence shown here is derived from an EMBL/GenBank/DDBJ whole genome shotgun (WGS) entry which is preliminary data.</text>
</comment>
<protein>
    <recommendedName>
        <fullName evidence="3">NIPSNAP domain-containing protein</fullName>
    </recommendedName>
</protein>
<dbReference type="Proteomes" id="UP000567293">
    <property type="component" value="Unassembled WGS sequence"/>
</dbReference>
<proteinExistence type="predicted"/>
<evidence type="ECO:0000313" key="1">
    <source>
        <dbReference type="EMBL" id="MBA0087172.1"/>
    </source>
</evidence>
<accession>A0A7V8NTH0</accession>
<reference evidence="1" key="1">
    <citation type="submission" date="2020-06" db="EMBL/GenBank/DDBJ databases">
        <title>Legume-microbial interactions unlock mineral nutrients during tropical forest succession.</title>
        <authorList>
            <person name="Epihov D.Z."/>
        </authorList>
    </citation>
    <scope>NUCLEOTIDE SEQUENCE [LARGE SCALE GENOMIC DNA]</scope>
    <source>
        <strain evidence="1">Pan2503</strain>
    </source>
</reference>
<evidence type="ECO:0000313" key="2">
    <source>
        <dbReference type="Proteomes" id="UP000567293"/>
    </source>
</evidence>
<sequence>MRHHWIWVLSAVVPVLFGAKTARGPETQTERVSFARIAFMRAIDESHAVDLEAGYIRHLEWHRQAKDTFNWYSYSVWASTERQRWIMYASFGHTASELSNPVSPAEDERDSMINILPHAQFTGNGVYEFLPALSRGNGMPTPTLRAVYTTVELNYGAGKAFEAALAAEQSKLQGETLWFRLVVGGHTPCYVRLRPRASLASILDERADQALPDKVNGLISKMTVETLNLRSNMLVNVTPEPAP</sequence>
<organism evidence="1 2">
    <name type="scientific">Candidatus Acidiferrum panamense</name>
    <dbReference type="NCBI Taxonomy" id="2741543"/>
    <lineage>
        <taxon>Bacteria</taxon>
        <taxon>Pseudomonadati</taxon>
        <taxon>Acidobacteriota</taxon>
        <taxon>Terriglobia</taxon>
        <taxon>Candidatus Acidiferrales</taxon>
        <taxon>Candidatus Acidiferrum</taxon>
    </lineage>
</organism>
<name>A0A7V8NTH0_9BACT</name>